<dbReference type="GO" id="GO:0015941">
    <property type="term" value="P:pantothenate catabolic process"/>
    <property type="evidence" value="ECO:0007669"/>
    <property type="project" value="InterPro"/>
</dbReference>
<organism evidence="7 8">
    <name type="scientific">Murimonas intestini</name>
    <dbReference type="NCBI Taxonomy" id="1337051"/>
    <lineage>
        <taxon>Bacteria</taxon>
        <taxon>Bacillati</taxon>
        <taxon>Bacillota</taxon>
        <taxon>Clostridia</taxon>
        <taxon>Lachnospirales</taxon>
        <taxon>Lachnospiraceae</taxon>
        <taxon>Murimonas</taxon>
    </lineage>
</organism>
<dbReference type="GO" id="GO:0046872">
    <property type="term" value="F:metal ion binding"/>
    <property type="evidence" value="ECO:0007669"/>
    <property type="project" value="UniProtKB-KW"/>
</dbReference>
<dbReference type="Gene3D" id="3.40.50.10300">
    <property type="entry name" value="CoaB-like"/>
    <property type="match status" value="1"/>
</dbReference>
<dbReference type="HAMAP" id="MF_02225">
    <property type="entry name" value="CoaBC"/>
    <property type="match status" value="1"/>
</dbReference>
<dbReference type="EMBL" id="QGGY01000010">
    <property type="protein sequence ID" value="PWJ73980.1"/>
    <property type="molecule type" value="Genomic_DNA"/>
</dbReference>
<dbReference type="EC" id="4.1.1.36" evidence="3"/>
<dbReference type="InterPro" id="IPR003382">
    <property type="entry name" value="Flavoprotein"/>
</dbReference>
<dbReference type="InterPro" id="IPR007085">
    <property type="entry name" value="DNA/pantothenate-metab_flavo_C"/>
</dbReference>
<evidence type="ECO:0000259" key="6">
    <source>
        <dbReference type="Pfam" id="PF04127"/>
    </source>
</evidence>
<dbReference type="GO" id="GO:0010181">
    <property type="term" value="F:FMN binding"/>
    <property type="evidence" value="ECO:0007669"/>
    <property type="project" value="UniProtKB-UniRule"/>
</dbReference>
<comment type="cofactor">
    <cofactor evidence="3">
        <name>Mg(2+)</name>
        <dbReference type="ChEBI" id="CHEBI:18420"/>
    </cofactor>
</comment>
<dbReference type="PANTHER" id="PTHR14359">
    <property type="entry name" value="HOMO-OLIGOMERIC FLAVIN CONTAINING CYS DECARBOXYLASE FAMILY"/>
    <property type="match status" value="1"/>
</dbReference>
<dbReference type="Pfam" id="PF04127">
    <property type="entry name" value="DFP"/>
    <property type="match status" value="1"/>
</dbReference>
<dbReference type="SUPFAM" id="SSF102645">
    <property type="entry name" value="CoaB-like"/>
    <property type="match status" value="1"/>
</dbReference>
<evidence type="ECO:0000256" key="2">
    <source>
        <dbReference type="ARBA" id="ARBA00023239"/>
    </source>
</evidence>
<evidence type="ECO:0000256" key="1">
    <source>
        <dbReference type="ARBA" id="ARBA00022793"/>
    </source>
</evidence>
<protein>
    <recommendedName>
        <fullName evidence="3">Coenzyme A biosynthesis bifunctional protein CoaBC</fullName>
    </recommendedName>
    <alternativeName>
        <fullName evidence="3">DNA/pantothenate metabolism flavoprotein</fullName>
    </alternativeName>
    <alternativeName>
        <fullName evidence="3">Phosphopantothenoylcysteine synthetase/decarboxylase</fullName>
        <shortName evidence="3">PPCS-PPCDC</shortName>
    </alternativeName>
    <domain>
        <recommendedName>
            <fullName evidence="3">Phosphopantothenoylcysteine decarboxylase</fullName>
            <shortName evidence="3">PPC decarboxylase</shortName>
            <shortName evidence="3">PPC-DC</shortName>
            <ecNumber evidence="3">4.1.1.36</ecNumber>
        </recommendedName>
        <alternativeName>
            <fullName evidence="3">CoaC</fullName>
        </alternativeName>
    </domain>
    <domain>
        <recommendedName>
            <fullName evidence="3">Phosphopantothenate--cysteine ligase</fullName>
            <ecNumber evidence="3">6.3.2.5</ecNumber>
        </recommendedName>
        <alternativeName>
            <fullName evidence="3">CoaB</fullName>
        </alternativeName>
        <alternativeName>
            <fullName evidence="3">Phosphopantothenoylcysteine synthetase</fullName>
            <shortName evidence="3">PPC synthetase</shortName>
            <shortName evidence="3">PPC-S</shortName>
        </alternativeName>
    </domain>
</protein>
<feature type="binding site" evidence="3">
    <location>
        <position position="337"/>
    </location>
    <ligand>
        <name>CTP</name>
        <dbReference type="ChEBI" id="CHEBI:37563"/>
    </ligand>
</feature>
<keyword evidence="3" id="KW-0479">Metal-binding</keyword>
<comment type="similarity">
    <text evidence="3 4">In the N-terminal section; belongs to the HFCD (homo-oligomeric flavin containing Cys decarboxylase) superfamily.</text>
</comment>
<dbReference type="GO" id="GO:0015937">
    <property type="term" value="P:coenzyme A biosynthetic process"/>
    <property type="evidence" value="ECO:0007669"/>
    <property type="project" value="UniProtKB-UniRule"/>
</dbReference>
<keyword evidence="1 3" id="KW-0210">Decarboxylase</keyword>
<dbReference type="RefSeq" id="WP_109747329.1">
    <property type="nucleotide sequence ID" value="NZ_JANKBI010000009.1"/>
</dbReference>
<proteinExistence type="inferred from homology"/>
<comment type="cofactor">
    <cofactor evidence="3">
        <name>FMN</name>
        <dbReference type="ChEBI" id="CHEBI:58210"/>
    </cofactor>
    <text evidence="3">Binds 1 FMN per subunit.</text>
</comment>
<dbReference type="PANTHER" id="PTHR14359:SF6">
    <property type="entry name" value="PHOSPHOPANTOTHENOYLCYSTEINE DECARBOXYLASE"/>
    <property type="match status" value="1"/>
</dbReference>
<gene>
    <name evidence="3" type="primary">coaBC</name>
    <name evidence="7" type="ORF">C7383_11015</name>
</gene>
<feature type="domain" description="Flavoprotein" evidence="5">
    <location>
        <begin position="5"/>
        <end position="145"/>
    </location>
</feature>
<dbReference type="NCBIfam" id="TIGR00521">
    <property type="entry name" value="coaBC_dfp"/>
    <property type="match status" value="1"/>
</dbReference>
<evidence type="ECO:0000259" key="5">
    <source>
        <dbReference type="Pfam" id="PF02441"/>
    </source>
</evidence>
<comment type="pathway">
    <text evidence="3 4">Cofactor biosynthesis; coenzyme A biosynthesis; CoA from (R)-pantothenate: step 3/5.</text>
</comment>
<feature type="binding site" evidence="3">
    <location>
        <position position="278"/>
    </location>
    <ligand>
        <name>CTP</name>
        <dbReference type="ChEBI" id="CHEBI:37563"/>
    </ligand>
</feature>
<dbReference type="Pfam" id="PF02441">
    <property type="entry name" value="Flavoprotein"/>
    <property type="match status" value="1"/>
</dbReference>
<keyword evidence="3 4" id="KW-0436">Ligase</keyword>
<dbReference type="Gene3D" id="3.40.50.1950">
    <property type="entry name" value="Flavin prenyltransferase-like"/>
    <property type="match status" value="1"/>
</dbReference>
<sequence>MLQGKTVILGVSGSIAAYKTANLASMLVKLKCDVHVIMTKNATNFIHPITFETLTGNKCLVDTFDRNFQYSVEHVALAKRADVVMIAPATANVIAKLTYGLADDMLTTTVLACTCKKIVAPAMNTRMYQNKIVQENLKKLASNDFEVIAPAVGMLACKDIGEGKLPDEKLLLEYILKEISCEKDMEGMKVLVTAGPTMEAVDPVRYITNHSTGKMGYAIARVCMLRGADVTLITGHTTIPKPSFVNIIEVTSAREMYETVREHYGDKQIIVKAAAVADYRPQSISTEKVKKTDGNMVLELEKTDDILKFLGENRVKGQFLCGFSMETQNMLENSRAKLRKKNLDMIVANNLRQEGAGFGTDTNIVTIITEKEEISLDKMSKEEAAGRIMDEILRLMQEGTYAGV</sequence>
<keyword evidence="3" id="KW-0511">Multifunctional enzyme</keyword>
<comment type="pathway">
    <text evidence="3 4">Cofactor biosynthesis; coenzyme A biosynthesis; CoA from (R)-pantothenate: step 2/5.</text>
</comment>
<dbReference type="SUPFAM" id="SSF52507">
    <property type="entry name" value="Homo-oligomeric flavin-containing Cys decarboxylases, HFCD"/>
    <property type="match status" value="1"/>
</dbReference>
<evidence type="ECO:0000256" key="3">
    <source>
        <dbReference type="HAMAP-Rule" id="MF_02225"/>
    </source>
</evidence>
<feature type="domain" description="DNA/pantothenate metabolism flavoprotein C-terminal" evidence="6">
    <location>
        <begin position="185"/>
        <end position="394"/>
    </location>
</feature>
<keyword evidence="3" id="KW-0460">Magnesium</keyword>
<feature type="region of interest" description="Phosphopantothenoylcysteine decarboxylase" evidence="3">
    <location>
        <begin position="1"/>
        <end position="189"/>
    </location>
</feature>
<comment type="function">
    <text evidence="4">Catalyzes two steps in the biosynthesis of coenzyme A. In the first step cysteine is conjugated to 4'-phosphopantothenate to form 4-phosphopantothenoylcysteine, in the latter compound is decarboxylated to form 4'-phosphopantotheine.</text>
</comment>
<dbReference type="EC" id="6.3.2.5" evidence="3"/>
<feature type="region of interest" description="Phosphopantothenate--cysteine ligase" evidence="3">
    <location>
        <begin position="190"/>
        <end position="404"/>
    </location>
</feature>
<dbReference type="InterPro" id="IPR036551">
    <property type="entry name" value="Flavin_trans-like"/>
</dbReference>
<dbReference type="InterPro" id="IPR005252">
    <property type="entry name" value="CoaBC"/>
</dbReference>
<evidence type="ECO:0000256" key="4">
    <source>
        <dbReference type="RuleBase" id="RU364078"/>
    </source>
</evidence>
<dbReference type="GO" id="GO:0004632">
    <property type="term" value="F:phosphopantothenate--cysteine ligase activity"/>
    <property type="evidence" value="ECO:0007669"/>
    <property type="project" value="UniProtKB-UniRule"/>
</dbReference>
<comment type="catalytic activity">
    <reaction evidence="3 4">
        <text>(R)-4'-phosphopantothenate + L-cysteine + CTP = N-[(R)-4-phosphopantothenoyl]-L-cysteine + CMP + diphosphate + H(+)</text>
        <dbReference type="Rhea" id="RHEA:19397"/>
        <dbReference type="ChEBI" id="CHEBI:10986"/>
        <dbReference type="ChEBI" id="CHEBI:15378"/>
        <dbReference type="ChEBI" id="CHEBI:33019"/>
        <dbReference type="ChEBI" id="CHEBI:35235"/>
        <dbReference type="ChEBI" id="CHEBI:37563"/>
        <dbReference type="ChEBI" id="CHEBI:59458"/>
        <dbReference type="ChEBI" id="CHEBI:60377"/>
        <dbReference type="EC" id="6.3.2.5"/>
    </reaction>
</comment>
<feature type="active site" description="Proton donor" evidence="3">
    <location>
        <position position="157"/>
    </location>
</feature>
<comment type="catalytic activity">
    <reaction evidence="3 4">
        <text>N-[(R)-4-phosphopantothenoyl]-L-cysteine + H(+) = (R)-4'-phosphopantetheine + CO2</text>
        <dbReference type="Rhea" id="RHEA:16793"/>
        <dbReference type="ChEBI" id="CHEBI:15378"/>
        <dbReference type="ChEBI" id="CHEBI:16526"/>
        <dbReference type="ChEBI" id="CHEBI:59458"/>
        <dbReference type="ChEBI" id="CHEBI:61723"/>
        <dbReference type="EC" id="4.1.1.36"/>
    </reaction>
</comment>
<comment type="similarity">
    <text evidence="3 4">In the C-terminal section; belongs to the PPC synthetase family.</text>
</comment>
<dbReference type="GO" id="GO:0004633">
    <property type="term" value="F:phosphopantothenoylcysteine decarboxylase activity"/>
    <property type="evidence" value="ECO:0007669"/>
    <property type="project" value="UniProtKB-UniRule"/>
</dbReference>
<comment type="caution">
    <text evidence="7">The sequence shown here is derived from an EMBL/GenBank/DDBJ whole genome shotgun (WGS) entry which is preliminary data.</text>
</comment>
<feature type="binding site" evidence="3">
    <location>
        <position position="341"/>
    </location>
    <ligand>
        <name>CTP</name>
        <dbReference type="ChEBI" id="CHEBI:37563"/>
    </ligand>
</feature>
<comment type="function">
    <text evidence="3">Catalyzes two sequential steps in the biosynthesis of coenzyme A. In the first step cysteine is conjugated to 4'-phosphopantothenate to form 4-phosphopantothenoylcysteine. In the second step the latter compound is decarboxylated to form 4'-phosphopantotheine.</text>
</comment>
<keyword evidence="3 4" id="KW-0288">FMN</keyword>
<feature type="binding site" evidence="3">
    <location>
        <position position="323"/>
    </location>
    <ligand>
        <name>CTP</name>
        <dbReference type="ChEBI" id="CHEBI:37563"/>
    </ligand>
</feature>
<dbReference type="GO" id="GO:0071513">
    <property type="term" value="C:phosphopantothenoylcysteine decarboxylase complex"/>
    <property type="evidence" value="ECO:0007669"/>
    <property type="project" value="TreeGrafter"/>
</dbReference>
<comment type="caution">
    <text evidence="3">Lacks conserved residue(s) required for the propagation of feature annotation.</text>
</comment>
<accession>A0AB73T1T6</accession>
<evidence type="ECO:0000313" key="7">
    <source>
        <dbReference type="EMBL" id="PWJ73980.1"/>
    </source>
</evidence>
<dbReference type="Proteomes" id="UP000245412">
    <property type="component" value="Unassembled WGS sequence"/>
</dbReference>
<dbReference type="AlphaFoldDB" id="A0AB73T1T6"/>
<reference evidence="7 8" key="1">
    <citation type="submission" date="2018-05" db="EMBL/GenBank/DDBJ databases">
        <authorList>
            <person name="Goeker M."/>
            <person name="Huntemann M."/>
            <person name="Clum A."/>
            <person name="Pillay M."/>
            <person name="Palaniappan K."/>
            <person name="Varghese N."/>
            <person name="Mikhailova N."/>
            <person name="Stamatis D."/>
            <person name="Reddy T."/>
            <person name="Daum C."/>
            <person name="Shapiro N."/>
            <person name="Ivanova N."/>
            <person name="Kyrpides N."/>
            <person name="Woyke T."/>
        </authorList>
    </citation>
    <scope>NUCLEOTIDE SEQUENCE [LARGE SCALE GENOMIC DNA]</scope>
    <source>
        <strain evidence="7 8">DSM 26524</strain>
    </source>
</reference>
<keyword evidence="8" id="KW-1185">Reference proteome</keyword>
<evidence type="ECO:0000313" key="8">
    <source>
        <dbReference type="Proteomes" id="UP000245412"/>
    </source>
</evidence>
<dbReference type="InterPro" id="IPR035929">
    <property type="entry name" value="CoaB-like_sf"/>
</dbReference>
<keyword evidence="2 3" id="KW-0456">Lyase</keyword>
<feature type="binding site" evidence="3">
    <location>
        <position position="288"/>
    </location>
    <ligand>
        <name>CTP</name>
        <dbReference type="ChEBI" id="CHEBI:37563"/>
    </ligand>
</feature>
<keyword evidence="3 4" id="KW-0285">Flavoprotein</keyword>
<name>A0AB73T1T6_9FIRM</name>